<dbReference type="EMBL" id="VXPY01000032">
    <property type="protein sequence ID" value="MYD89685.1"/>
    <property type="molecule type" value="Genomic_DNA"/>
</dbReference>
<dbReference type="AlphaFoldDB" id="A0A6B1DS94"/>
<sequence length="69" mass="7698">MTKTRYEVILVGGTRIISDRLRCRLGVTESNTEWVAALTAGDTVTVRGYIRGEWFVNVIDLEDCLPVAP</sequence>
<proteinExistence type="predicted"/>
<gene>
    <name evidence="1" type="ORF">F4Y08_05005</name>
</gene>
<name>A0A6B1DS94_9CHLR</name>
<organism evidence="1">
    <name type="scientific">Caldilineaceae bacterium SB0662_bin_9</name>
    <dbReference type="NCBI Taxonomy" id="2605258"/>
    <lineage>
        <taxon>Bacteria</taxon>
        <taxon>Bacillati</taxon>
        <taxon>Chloroflexota</taxon>
        <taxon>Caldilineae</taxon>
        <taxon>Caldilineales</taxon>
        <taxon>Caldilineaceae</taxon>
    </lineage>
</organism>
<comment type="caution">
    <text evidence="1">The sequence shown here is derived from an EMBL/GenBank/DDBJ whole genome shotgun (WGS) entry which is preliminary data.</text>
</comment>
<protein>
    <submittedName>
        <fullName evidence="1">Uncharacterized protein</fullName>
    </submittedName>
</protein>
<reference evidence="1" key="1">
    <citation type="submission" date="2019-09" db="EMBL/GenBank/DDBJ databases">
        <title>Characterisation of the sponge microbiome using genome-centric metagenomics.</title>
        <authorList>
            <person name="Engelberts J.P."/>
            <person name="Robbins S.J."/>
            <person name="De Goeij J.M."/>
            <person name="Aranda M."/>
            <person name="Bell S.C."/>
            <person name="Webster N.S."/>
        </authorList>
    </citation>
    <scope>NUCLEOTIDE SEQUENCE</scope>
    <source>
        <strain evidence="1">SB0662_bin_9</strain>
    </source>
</reference>
<evidence type="ECO:0000313" key="1">
    <source>
        <dbReference type="EMBL" id="MYD89685.1"/>
    </source>
</evidence>
<accession>A0A6B1DS94</accession>